<dbReference type="GO" id="GO:0004311">
    <property type="term" value="F:geranylgeranyl diphosphate synthase activity"/>
    <property type="evidence" value="ECO:0007669"/>
    <property type="project" value="InterPro"/>
</dbReference>
<accession>C1AB42</accession>
<sequence length="382" mass="42336">MMAVQRAPGNPVPVCIWARSGEPPQASPCAQEVAIPATGGDSYKSAVFHHFYPSSFLRPFEPMSSLHSAGPDAIECARITALHARTFSLASRLLPREKRRAANALYAFCRLADDLVDQQSARSTTDLHQDLLRYRGRLDEALRGTADSAVLRELMWVVRTYEVPSRPLYELIEGVGRDLTTQRYERWTDVSRYCEGVASSVGEMCTHVFGVPATGHDGDDRFSVAIGHARTLGRAMQLTNILRDVGEDARRGRCYLPSEELAQYGLSVDGVLNDPAVALHPGWKPLMQFQITRARQLYAESRPGIAMLAADAQRCAVACARGYAGILDAIEAQHYDTVTRRARMKTPARLRLLWQAWRHRPEHPGTACPSGNSAPWREANAL</sequence>
<dbReference type="InterPro" id="IPR002060">
    <property type="entry name" value="Squ/phyt_synthse"/>
</dbReference>
<dbReference type="CDD" id="cd00683">
    <property type="entry name" value="Trans_IPPS_HH"/>
    <property type="match status" value="1"/>
</dbReference>
<organism evidence="2 3">
    <name type="scientific">Gemmatimonas aurantiaca (strain DSM 14586 / JCM 11422 / NBRC 100505 / T-27)</name>
    <dbReference type="NCBI Taxonomy" id="379066"/>
    <lineage>
        <taxon>Bacteria</taxon>
        <taxon>Pseudomonadati</taxon>
        <taxon>Gemmatimonadota</taxon>
        <taxon>Gemmatimonadia</taxon>
        <taxon>Gemmatimonadales</taxon>
        <taxon>Gemmatimonadaceae</taxon>
        <taxon>Gemmatimonas</taxon>
    </lineage>
</organism>
<dbReference type="EMBL" id="AP009153">
    <property type="protein sequence ID" value="BAH39448.1"/>
    <property type="molecule type" value="Genomic_DNA"/>
</dbReference>
<dbReference type="SFLD" id="SFLDG01212">
    <property type="entry name" value="Phytoene_synthase_like"/>
    <property type="match status" value="1"/>
</dbReference>
<dbReference type="SFLD" id="SFLDS00005">
    <property type="entry name" value="Isoprenoid_Synthase_Type_I"/>
    <property type="match status" value="1"/>
</dbReference>
<gene>
    <name evidence="2" type="primary">pys</name>
    <name evidence="2" type="ordered locus">GAU_2406</name>
</gene>
<dbReference type="PANTHER" id="PTHR31480">
    <property type="entry name" value="BIFUNCTIONAL LYCOPENE CYCLASE/PHYTOENE SYNTHASE"/>
    <property type="match status" value="1"/>
</dbReference>
<dbReference type="SUPFAM" id="SSF48576">
    <property type="entry name" value="Terpenoid synthases"/>
    <property type="match status" value="1"/>
</dbReference>
<dbReference type="GO" id="GO:0016117">
    <property type="term" value="P:carotenoid biosynthetic process"/>
    <property type="evidence" value="ECO:0007669"/>
    <property type="project" value="UniProtKB-ARBA"/>
</dbReference>
<dbReference type="HOGENOM" id="CLU_037269_1_3_0"/>
<evidence type="ECO:0000256" key="1">
    <source>
        <dbReference type="ARBA" id="ARBA00022679"/>
    </source>
</evidence>
<evidence type="ECO:0000313" key="2">
    <source>
        <dbReference type="EMBL" id="BAH39448.1"/>
    </source>
</evidence>
<evidence type="ECO:0000313" key="3">
    <source>
        <dbReference type="Proteomes" id="UP000002209"/>
    </source>
</evidence>
<dbReference type="eggNOG" id="COG1562">
    <property type="taxonomic scope" value="Bacteria"/>
</dbReference>
<dbReference type="KEGG" id="gau:GAU_2406"/>
<keyword evidence="1 2" id="KW-0808">Transferase</keyword>
<keyword evidence="3" id="KW-1185">Reference proteome</keyword>
<dbReference type="EC" id="2.5.1.32" evidence="2"/>
<dbReference type="SFLD" id="SFLDG01018">
    <property type="entry name" value="Squalene/Phytoene_Synthase_Lik"/>
    <property type="match status" value="1"/>
</dbReference>
<dbReference type="GO" id="GO:0051996">
    <property type="term" value="F:squalene synthase [NAD(P)H] activity"/>
    <property type="evidence" value="ECO:0007669"/>
    <property type="project" value="InterPro"/>
</dbReference>
<reference evidence="3" key="1">
    <citation type="submission" date="2006-03" db="EMBL/GenBank/DDBJ databases">
        <title>Complete genome sequence of Gemmatimonas aurantiaca T-27 that represents a novel phylum Gemmatimonadetes.</title>
        <authorList>
            <person name="Takasaki K."/>
            <person name="Ichikawa N."/>
            <person name="Miura H."/>
            <person name="Matsushita S."/>
            <person name="Watanabe Y."/>
            <person name="Oguchi A."/>
            <person name="Ankai A."/>
            <person name="Yashiro I."/>
            <person name="Takahashi M."/>
            <person name="Terui Y."/>
            <person name="Fukui S."/>
            <person name="Yokoyama H."/>
            <person name="Tanikawa S."/>
            <person name="Hanada S."/>
            <person name="Kamagata Y."/>
            <person name="Fujita N."/>
        </authorList>
    </citation>
    <scope>NUCLEOTIDE SEQUENCE [LARGE SCALE GENOMIC DNA]</scope>
    <source>
        <strain evidence="3">T-27 / DSM 14586 / JCM 11422 / NBRC 100505</strain>
    </source>
</reference>
<dbReference type="AlphaFoldDB" id="C1AB42"/>
<name>C1AB42_GEMAT</name>
<dbReference type="InterPro" id="IPR033904">
    <property type="entry name" value="Trans_IPPS_HH"/>
</dbReference>
<dbReference type="InterPro" id="IPR008949">
    <property type="entry name" value="Isoprenoid_synthase_dom_sf"/>
</dbReference>
<protein>
    <submittedName>
        <fullName evidence="2">Phytoene synthase</fullName>
        <ecNumber evidence="2">2.5.1.32</ecNumber>
    </submittedName>
</protein>
<dbReference type="Pfam" id="PF00494">
    <property type="entry name" value="SQS_PSY"/>
    <property type="match status" value="1"/>
</dbReference>
<dbReference type="InterPro" id="IPR044843">
    <property type="entry name" value="Trans_IPPS_bact-type"/>
</dbReference>
<dbReference type="PROSITE" id="PS01045">
    <property type="entry name" value="SQUALEN_PHYTOEN_SYN_2"/>
    <property type="match status" value="1"/>
</dbReference>
<dbReference type="InterPro" id="IPR019845">
    <property type="entry name" value="Squalene/phytoene_synthase_CS"/>
</dbReference>
<proteinExistence type="predicted"/>
<dbReference type="STRING" id="379066.GAU_2406"/>
<dbReference type="Gene3D" id="1.10.600.10">
    <property type="entry name" value="Farnesyl Diphosphate Synthase"/>
    <property type="match status" value="1"/>
</dbReference>
<dbReference type="Proteomes" id="UP000002209">
    <property type="component" value="Chromosome"/>
</dbReference>